<proteinExistence type="predicted"/>
<sequence length="178" mass="20832">MDITDIISISRKPMGTIENIYPKVQHEDSMLDEYMSSFLGAEARVRSEIDEVSCDLDELTFLLKYESLYTSWTNIIYMALDSLGHHISMQLMRRAPHFRFGIMINSLLEFMVDFKVSNITDYVQKELMSNDNFEVLYVCILYLKNNEIALSHASLQRLKNIDAKIYDEDGHTIYLYNM</sequence>
<keyword evidence="2" id="KW-1185">Reference proteome</keyword>
<dbReference type="Proteomes" id="UP000604341">
    <property type="component" value="Unassembled WGS sequence"/>
</dbReference>
<dbReference type="EMBL" id="BMPE01000023">
    <property type="protein sequence ID" value="GGL17002.1"/>
    <property type="molecule type" value="Genomic_DNA"/>
</dbReference>
<reference evidence="2" key="1">
    <citation type="journal article" date="2019" name="Int. J. Syst. Evol. Microbiol.">
        <title>The Global Catalogue of Microorganisms (GCM) 10K type strain sequencing project: providing services to taxonomists for standard genome sequencing and annotation.</title>
        <authorList>
            <consortium name="The Broad Institute Genomics Platform"/>
            <consortium name="The Broad Institute Genome Sequencing Center for Infectious Disease"/>
            <person name="Wu L."/>
            <person name="Ma J."/>
        </authorList>
    </citation>
    <scope>NUCLEOTIDE SEQUENCE [LARGE SCALE GENOMIC DNA]</scope>
    <source>
        <strain evidence="2">JCM 19173</strain>
    </source>
</reference>
<evidence type="ECO:0000313" key="2">
    <source>
        <dbReference type="Proteomes" id="UP000604341"/>
    </source>
</evidence>
<comment type="caution">
    <text evidence="1">The sequence shown here is derived from an EMBL/GenBank/DDBJ whole genome shotgun (WGS) entry which is preliminary data.</text>
</comment>
<organism evidence="1 2">
    <name type="scientific">Deinococcus radiotolerans</name>
    <dbReference type="NCBI Taxonomy" id="1309407"/>
    <lineage>
        <taxon>Bacteria</taxon>
        <taxon>Thermotogati</taxon>
        <taxon>Deinococcota</taxon>
        <taxon>Deinococci</taxon>
        <taxon>Deinococcales</taxon>
        <taxon>Deinococcaceae</taxon>
        <taxon>Deinococcus</taxon>
    </lineage>
</organism>
<accession>A0ABQ2FQI4</accession>
<name>A0ABQ2FQI4_9DEIO</name>
<gene>
    <name evidence="1" type="ORF">GCM10010844_39880</name>
</gene>
<evidence type="ECO:0000313" key="1">
    <source>
        <dbReference type="EMBL" id="GGL17002.1"/>
    </source>
</evidence>
<protein>
    <submittedName>
        <fullName evidence="1">Uncharacterized protein</fullName>
    </submittedName>
</protein>